<sequence>MENGSFGPLDDAAVDVHVVAAARQSVLIRDAHQQVFASGLFEVPSNVAARIAKISTTGEWCSSSRIFSNNQKLRFREHFHCLDCNSRVFIKKEEMIRHFKWHKKRDESLQHGFMRYSPLDDCSDKFSNCTHNKKQTHYHCIQENCDKVYISTSDVQMHSNYHRKDSAIMQEGFQRYRATEECGASYCAFFGQRTTHFHCRRTGCRFTFKNKSDMEKHKSYHIKDEQLSRDGFKKFMKNEICPFENCRFSKVCNHIHCIRPQCSYVLHSSGQLFSHKRKHERKDSELAYRKYKLAQSMMKTLAEGGLATTPAAHMSSFNPLARDYEAQIDMANFYNQQNSMSNMSNISNTESLSDRNSPLSYNDESEGIFLQEHADASAKQSEFSGALAMDLSASEASNFAAQEDTFTSEDFWRKYCQIVNEGQQCNFKQNCDYNFQEHFHCIQDNCELILTSKDSTKEHSRNHEQQEIITDNFFSISELNEPCEDQACVYQNKEKHYHCNLESCREVVLSSDKPFRRLEHYKMHQYSQKLSLTKDPLTATHLTTSIDGMFCRKRGRPPKNRVIEVWNDYNPSGAPQSLMDSPQAIFTSFKLPKPSTTPSTKDVEVPEEEDDRIRLHFTVVRQLRGEYQMPRHALPLFGSLAFPLQPQAMLVRDRPDGLPSEPCEGLSRKHRNPGWLPVLRPNGGLSSAGALPLRSVELQLQFRPVLPDGHPQSKARHFGEFFRHPGEKRGAVGGKNTIEKHQQASTPKPEQPEAPRYFSTPTFDAYSHFSQFPPNFATQIALMQQQNAFLPQNLYPQGIPSQLMFQHAQLMQSPLLGHQPHNFQTENLTSPLAAMAANLNKRALSPHEMSTEAKKARIQNSMRILKDEPVPAGYLRFRFNEDCKYQHCGYREHQTHFHCQRQDCGYSFCDKTRFVQHTARHERLDTLMGGDFQQYRANVACGRPDCAYTANLGSTQNKASHFHCLKCEFVCTDTNKVVAHRRQHQKLDSIQAAGFEKFTPSQICRVQNCQHSGKQTHYHCLSCQYAVLGLAQMSAHKYRHMEG</sequence>
<dbReference type="EMBL" id="KB741261">
    <property type="protein sequence ID" value="ENN71612.1"/>
    <property type="molecule type" value="Genomic_DNA"/>
</dbReference>
<dbReference type="PANTHER" id="PTHR12451:SF0">
    <property type="entry name" value="ZINC FINGER PROTEIN CASTOR HOMOLOG 1"/>
    <property type="match status" value="1"/>
</dbReference>
<protein>
    <submittedName>
        <fullName evidence="1">Uncharacterized protein</fullName>
    </submittedName>
</protein>
<dbReference type="GO" id="GO:0045664">
    <property type="term" value="P:regulation of neuron differentiation"/>
    <property type="evidence" value="ECO:0007669"/>
    <property type="project" value="TreeGrafter"/>
</dbReference>
<dbReference type="GO" id="GO:0045944">
    <property type="term" value="P:positive regulation of transcription by RNA polymerase II"/>
    <property type="evidence" value="ECO:0007669"/>
    <property type="project" value="TreeGrafter"/>
</dbReference>
<name>N6TZE3_DENPD</name>
<evidence type="ECO:0000313" key="1">
    <source>
        <dbReference type="EMBL" id="ENN71612.1"/>
    </source>
</evidence>
<dbReference type="InterPro" id="IPR040373">
    <property type="entry name" value="CASZ1"/>
</dbReference>
<dbReference type="InterPro" id="IPR013087">
    <property type="entry name" value="Znf_C2H2_type"/>
</dbReference>
<proteinExistence type="predicted"/>
<dbReference type="GO" id="GO:0005634">
    <property type="term" value="C:nucleus"/>
    <property type="evidence" value="ECO:0007669"/>
    <property type="project" value="TreeGrafter"/>
</dbReference>
<organism evidence="1">
    <name type="scientific">Dendroctonus ponderosae</name>
    <name type="common">Mountain pine beetle</name>
    <dbReference type="NCBI Taxonomy" id="77166"/>
    <lineage>
        <taxon>Eukaryota</taxon>
        <taxon>Metazoa</taxon>
        <taxon>Ecdysozoa</taxon>
        <taxon>Arthropoda</taxon>
        <taxon>Hexapoda</taxon>
        <taxon>Insecta</taxon>
        <taxon>Pterygota</taxon>
        <taxon>Neoptera</taxon>
        <taxon>Endopterygota</taxon>
        <taxon>Coleoptera</taxon>
        <taxon>Polyphaga</taxon>
        <taxon>Cucujiformia</taxon>
        <taxon>Curculionidae</taxon>
        <taxon>Scolytinae</taxon>
        <taxon>Dendroctonus</taxon>
    </lineage>
</organism>
<dbReference type="OMA" id="PTSMIQN"/>
<feature type="non-terminal residue" evidence="1">
    <location>
        <position position="1"/>
    </location>
</feature>
<dbReference type="PANTHER" id="PTHR12451">
    <property type="entry name" value="TRANSCRIPTION FACTOR CASTOR PROTEIN MING -RELATED"/>
    <property type="match status" value="1"/>
</dbReference>
<dbReference type="AlphaFoldDB" id="N6TZE3"/>
<accession>N6TZE3</accession>
<dbReference type="GO" id="GO:0000981">
    <property type="term" value="F:DNA-binding transcription factor activity, RNA polymerase II-specific"/>
    <property type="evidence" value="ECO:0007669"/>
    <property type="project" value="TreeGrafter"/>
</dbReference>
<dbReference type="GO" id="GO:0000977">
    <property type="term" value="F:RNA polymerase II transcription regulatory region sequence-specific DNA binding"/>
    <property type="evidence" value="ECO:0007669"/>
    <property type="project" value="TreeGrafter"/>
</dbReference>
<reference evidence="1" key="1">
    <citation type="journal article" date="2013" name="Genome Biol.">
        <title>Draft genome of the mountain pine beetle, Dendroctonus ponderosae Hopkins, a major forest pest.</title>
        <authorList>
            <person name="Keeling C.I."/>
            <person name="Yuen M.M."/>
            <person name="Liao N.Y."/>
            <person name="Docking T.R."/>
            <person name="Chan S.K."/>
            <person name="Taylor G.A."/>
            <person name="Palmquist D.L."/>
            <person name="Jackman S.D."/>
            <person name="Nguyen A."/>
            <person name="Li M."/>
            <person name="Henderson H."/>
            <person name="Janes J.K."/>
            <person name="Zhao Y."/>
            <person name="Pandoh P."/>
            <person name="Moore R."/>
            <person name="Sperling F.A."/>
            <person name="Huber D.P."/>
            <person name="Birol I."/>
            <person name="Jones S.J."/>
            <person name="Bohlmann J."/>
        </authorList>
    </citation>
    <scope>NUCLEOTIDE SEQUENCE</scope>
</reference>
<dbReference type="OrthoDB" id="10063916at2759"/>
<gene>
    <name evidence="1" type="ORF">YQE_11711</name>
</gene>
<dbReference type="PROSITE" id="PS50157">
    <property type="entry name" value="ZINC_FINGER_C2H2_2"/>
    <property type="match status" value="3"/>
</dbReference>
<dbReference type="HOGENOM" id="CLU_003355_0_0_1"/>
<dbReference type="PROSITE" id="PS00028">
    <property type="entry name" value="ZINC_FINGER_C2H2_1"/>
    <property type="match status" value="6"/>
</dbReference>
<dbReference type="SMART" id="SM00355">
    <property type="entry name" value="ZnF_C2H2"/>
    <property type="match status" value="9"/>
</dbReference>